<feature type="transmembrane region" description="Helical" evidence="1">
    <location>
        <begin position="164"/>
        <end position="188"/>
    </location>
</feature>
<dbReference type="Proteomes" id="UP000600946">
    <property type="component" value="Unassembled WGS sequence"/>
</dbReference>
<keyword evidence="3" id="KW-1185">Reference proteome</keyword>
<keyword evidence="1" id="KW-0812">Transmembrane</keyword>
<proteinExistence type="predicted"/>
<name>A0ABQ2ZGY7_9ACTN</name>
<evidence type="ECO:0008006" key="4">
    <source>
        <dbReference type="Google" id="ProtNLM"/>
    </source>
</evidence>
<evidence type="ECO:0000313" key="2">
    <source>
        <dbReference type="EMBL" id="GGY13125.1"/>
    </source>
</evidence>
<protein>
    <recommendedName>
        <fullName evidence="4">PH domain-containing protein</fullName>
    </recommendedName>
</protein>
<organism evidence="2 3">
    <name type="scientific">Streptomyces xanthochromogenes</name>
    <dbReference type="NCBI Taxonomy" id="67384"/>
    <lineage>
        <taxon>Bacteria</taxon>
        <taxon>Bacillati</taxon>
        <taxon>Actinomycetota</taxon>
        <taxon>Actinomycetes</taxon>
        <taxon>Kitasatosporales</taxon>
        <taxon>Streptomycetaceae</taxon>
        <taxon>Streptomyces</taxon>
    </lineage>
</organism>
<gene>
    <name evidence="2" type="ORF">GCM10010326_00370</name>
</gene>
<comment type="caution">
    <text evidence="2">The sequence shown here is derived from an EMBL/GenBank/DDBJ whole genome shotgun (WGS) entry which is preliminary data.</text>
</comment>
<dbReference type="EMBL" id="BMUU01000001">
    <property type="protein sequence ID" value="GGY13125.1"/>
    <property type="molecule type" value="Genomic_DNA"/>
</dbReference>
<sequence>MDELSFRGPGQVRVSRTHFVWAAVGVLVEAIGAYVQLGAVGMCWLVGATVVFLGLPILSWLRSRCTVGVDGIFICWGLGRGRTYPWREIRWIDVRETKGNAGSTALAVRIFTTSGRRRSLPGLQHNGVYPSPSFHADYARVVRWWERSTEVEARVRPTKQARDWFSPAVVGVLLTISLIAFLIAGPALRG</sequence>
<dbReference type="GeneID" id="96288099"/>
<dbReference type="RefSeq" id="WP_190025734.1">
    <property type="nucleotide sequence ID" value="NZ_BMUU01000001.1"/>
</dbReference>
<keyword evidence="1" id="KW-0472">Membrane</keyword>
<feature type="transmembrane region" description="Helical" evidence="1">
    <location>
        <begin position="20"/>
        <end position="53"/>
    </location>
</feature>
<reference evidence="3" key="1">
    <citation type="journal article" date="2019" name="Int. J. Syst. Evol. Microbiol.">
        <title>The Global Catalogue of Microorganisms (GCM) 10K type strain sequencing project: providing services to taxonomists for standard genome sequencing and annotation.</title>
        <authorList>
            <consortium name="The Broad Institute Genomics Platform"/>
            <consortium name="The Broad Institute Genome Sequencing Center for Infectious Disease"/>
            <person name="Wu L."/>
            <person name="Ma J."/>
        </authorList>
    </citation>
    <scope>NUCLEOTIDE SEQUENCE [LARGE SCALE GENOMIC DNA]</scope>
    <source>
        <strain evidence="3">JCM 4594</strain>
    </source>
</reference>
<evidence type="ECO:0000256" key="1">
    <source>
        <dbReference type="SAM" id="Phobius"/>
    </source>
</evidence>
<keyword evidence="1" id="KW-1133">Transmembrane helix</keyword>
<evidence type="ECO:0000313" key="3">
    <source>
        <dbReference type="Proteomes" id="UP000600946"/>
    </source>
</evidence>
<accession>A0ABQ2ZGY7</accession>